<dbReference type="PROSITE" id="PS50181">
    <property type="entry name" value="FBOX"/>
    <property type="match status" value="1"/>
</dbReference>
<evidence type="ECO:0000259" key="1">
    <source>
        <dbReference type="PROSITE" id="PS50181"/>
    </source>
</evidence>
<dbReference type="Proteomes" id="UP000275078">
    <property type="component" value="Unassembled WGS sequence"/>
</dbReference>
<evidence type="ECO:0000313" key="3">
    <source>
        <dbReference type="Proteomes" id="UP000275078"/>
    </source>
</evidence>
<accession>A0A3N4IMW4</accession>
<dbReference type="EMBL" id="ML119653">
    <property type="protein sequence ID" value="RPA85541.1"/>
    <property type="molecule type" value="Genomic_DNA"/>
</dbReference>
<reference evidence="2 3" key="1">
    <citation type="journal article" date="2018" name="Nat. Ecol. Evol.">
        <title>Pezizomycetes genomes reveal the molecular basis of ectomycorrhizal truffle lifestyle.</title>
        <authorList>
            <person name="Murat C."/>
            <person name="Payen T."/>
            <person name="Noel B."/>
            <person name="Kuo A."/>
            <person name="Morin E."/>
            <person name="Chen J."/>
            <person name="Kohler A."/>
            <person name="Krizsan K."/>
            <person name="Balestrini R."/>
            <person name="Da Silva C."/>
            <person name="Montanini B."/>
            <person name="Hainaut M."/>
            <person name="Levati E."/>
            <person name="Barry K.W."/>
            <person name="Belfiori B."/>
            <person name="Cichocki N."/>
            <person name="Clum A."/>
            <person name="Dockter R.B."/>
            <person name="Fauchery L."/>
            <person name="Guy J."/>
            <person name="Iotti M."/>
            <person name="Le Tacon F."/>
            <person name="Lindquist E.A."/>
            <person name="Lipzen A."/>
            <person name="Malagnac F."/>
            <person name="Mello A."/>
            <person name="Molinier V."/>
            <person name="Miyauchi S."/>
            <person name="Poulain J."/>
            <person name="Riccioni C."/>
            <person name="Rubini A."/>
            <person name="Sitrit Y."/>
            <person name="Splivallo R."/>
            <person name="Traeger S."/>
            <person name="Wang M."/>
            <person name="Zifcakova L."/>
            <person name="Wipf D."/>
            <person name="Zambonelli A."/>
            <person name="Paolocci F."/>
            <person name="Nowrousian M."/>
            <person name="Ottonello S."/>
            <person name="Baldrian P."/>
            <person name="Spatafora J.W."/>
            <person name="Henrissat B."/>
            <person name="Nagy L.G."/>
            <person name="Aury J.M."/>
            <person name="Wincker P."/>
            <person name="Grigoriev I.V."/>
            <person name="Bonfante P."/>
            <person name="Martin F.M."/>
        </authorList>
    </citation>
    <scope>NUCLEOTIDE SEQUENCE [LARGE SCALE GENOMIC DNA]</scope>
    <source>
        <strain evidence="2 3">RN42</strain>
    </source>
</reference>
<name>A0A3N4IMW4_ASCIM</name>
<keyword evidence="3" id="KW-1185">Reference proteome</keyword>
<organism evidence="2 3">
    <name type="scientific">Ascobolus immersus RN42</name>
    <dbReference type="NCBI Taxonomy" id="1160509"/>
    <lineage>
        <taxon>Eukaryota</taxon>
        <taxon>Fungi</taxon>
        <taxon>Dikarya</taxon>
        <taxon>Ascomycota</taxon>
        <taxon>Pezizomycotina</taxon>
        <taxon>Pezizomycetes</taxon>
        <taxon>Pezizales</taxon>
        <taxon>Ascobolaceae</taxon>
        <taxon>Ascobolus</taxon>
    </lineage>
</organism>
<evidence type="ECO:0000313" key="2">
    <source>
        <dbReference type="EMBL" id="RPA85541.1"/>
    </source>
</evidence>
<dbReference type="InterPro" id="IPR001810">
    <property type="entry name" value="F-box_dom"/>
</dbReference>
<gene>
    <name evidence="2" type="ORF">BJ508DRAFT_351058</name>
</gene>
<dbReference type="AlphaFoldDB" id="A0A3N4IMW4"/>
<sequence length="224" mass="27069">MPSTSAFPDWFRRPPPQTHPKAYYNPKVYNPRKRTPFLELPNEVIHQIVIDLVSVRIYISLMLANRRLYLLLRARYTWERFVKQWFRNHAGPWLVVGEKGDVVPLFEAVWDTFLCATSLKFWQLDVRGRSSWTKKGRPRSVEFELWREGEMVSRFVMPALWIRRLARWKRDWPSRAEYRVFERALLIEQLNDGCREEIRTSFFERECYWRLVVTSINLESSIVN</sequence>
<proteinExistence type="predicted"/>
<feature type="domain" description="F-box" evidence="1">
    <location>
        <begin position="34"/>
        <end position="81"/>
    </location>
</feature>
<protein>
    <recommendedName>
        <fullName evidence="1">F-box domain-containing protein</fullName>
    </recommendedName>
</protein>